<feature type="region of interest" description="Disordered" evidence="1">
    <location>
        <begin position="168"/>
        <end position="198"/>
    </location>
</feature>
<dbReference type="EMBL" id="BSUK01000001">
    <property type="protein sequence ID" value="GMA25860.1"/>
    <property type="molecule type" value="Genomic_DNA"/>
</dbReference>
<accession>A0ABQ6I7Y7</accession>
<evidence type="ECO:0000313" key="3">
    <source>
        <dbReference type="Proteomes" id="UP001157091"/>
    </source>
</evidence>
<protein>
    <submittedName>
        <fullName evidence="2">Membrane protein</fullName>
    </submittedName>
</protein>
<sequence>MRWSDVVVMGVLVLFLVLWLAWAGASHIDRLHRKVYASRLALDAQLVRRAAAARDLASSGLLDPASSVLVATAAYRVLGAAELPDLERERAESDLSATLRAVLEDPEDVRRWCEEPDGEVVLGELAGAWYRAQLARRFHNEAVDQTQRRRRRWYVRLLRLAGHAAMPQTAELDDASPASLRPLETQTPASGEGVLGVE</sequence>
<evidence type="ECO:0000313" key="2">
    <source>
        <dbReference type="EMBL" id="GMA25860.1"/>
    </source>
</evidence>
<name>A0ABQ6I7Y7_9MICO</name>
<reference evidence="3" key="1">
    <citation type="journal article" date="2019" name="Int. J. Syst. Evol. Microbiol.">
        <title>The Global Catalogue of Microorganisms (GCM) 10K type strain sequencing project: providing services to taxonomists for standard genome sequencing and annotation.</title>
        <authorList>
            <consortium name="The Broad Institute Genomics Platform"/>
            <consortium name="The Broad Institute Genome Sequencing Center for Infectious Disease"/>
            <person name="Wu L."/>
            <person name="Ma J."/>
        </authorList>
    </citation>
    <scope>NUCLEOTIDE SEQUENCE [LARGE SCALE GENOMIC DNA]</scope>
    <source>
        <strain evidence="3">NBRC 106348</strain>
    </source>
</reference>
<dbReference type="Proteomes" id="UP001157091">
    <property type="component" value="Unassembled WGS sequence"/>
</dbReference>
<gene>
    <name evidence="2" type="ORF">GCM10025864_36190</name>
</gene>
<keyword evidence="3" id="KW-1185">Reference proteome</keyword>
<comment type="caution">
    <text evidence="2">The sequence shown here is derived from an EMBL/GenBank/DDBJ whole genome shotgun (WGS) entry which is preliminary data.</text>
</comment>
<organism evidence="2 3">
    <name type="scientific">Luteimicrobium album</name>
    <dbReference type="NCBI Taxonomy" id="1054550"/>
    <lineage>
        <taxon>Bacteria</taxon>
        <taxon>Bacillati</taxon>
        <taxon>Actinomycetota</taxon>
        <taxon>Actinomycetes</taxon>
        <taxon>Micrococcales</taxon>
        <taxon>Luteimicrobium</taxon>
    </lineage>
</organism>
<proteinExistence type="predicted"/>
<evidence type="ECO:0000256" key="1">
    <source>
        <dbReference type="SAM" id="MobiDB-lite"/>
    </source>
</evidence>